<evidence type="ECO:0000256" key="3">
    <source>
        <dbReference type="ARBA" id="ARBA00014688"/>
    </source>
</evidence>
<dbReference type="GO" id="GO:0032798">
    <property type="term" value="C:Swi5-Sfr1 complex"/>
    <property type="evidence" value="ECO:0007669"/>
    <property type="project" value="InterPro"/>
</dbReference>
<evidence type="ECO:0000256" key="8">
    <source>
        <dbReference type="ARBA" id="ARBA00023204"/>
    </source>
</evidence>
<evidence type="ECO:0000256" key="9">
    <source>
        <dbReference type="ARBA" id="ARBA00023242"/>
    </source>
</evidence>
<dbReference type="GO" id="GO:0000724">
    <property type="term" value="P:double-strand break repair via homologous recombination"/>
    <property type="evidence" value="ECO:0007669"/>
    <property type="project" value="InterPro"/>
</dbReference>
<dbReference type="AlphaFoldDB" id="A0A023G9X2"/>
<evidence type="ECO:0000256" key="4">
    <source>
        <dbReference type="ARBA" id="ARBA00022763"/>
    </source>
</evidence>
<protein>
    <recommendedName>
        <fullName evidence="3">Swi5-dependent recombination DNA repair protein 1 homolog</fullName>
    </recommendedName>
    <alternativeName>
        <fullName evidence="10">Meiosis protein 5 homolog</fullName>
    </alternativeName>
</protein>
<name>A0A023G9X2_AMBTT</name>
<keyword evidence="4" id="KW-0227">DNA damage</keyword>
<dbReference type="GO" id="GO:0003713">
    <property type="term" value="F:transcription coactivator activity"/>
    <property type="evidence" value="ECO:0007669"/>
    <property type="project" value="InterPro"/>
</dbReference>
<keyword evidence="5" id="KW-0805">Transcription regulation</keyword>
<keyword evidence="9" id="KW-0539">Nucleus</keyword>
<dbReference type="InterPro" id="IPR042429">
    <property type="entry name" value="SFR1"/>
</dbReference>
<dbReference type="Pfam" id="PF10376">
    <property type="entry name" value="Mei5"/>
    <property type="match status" value="1"/>
</dbReference>
<evidence type="ECO:0000256" key="7">
    <source>
        <dbReference type="ARBA" id="ARBA00023163"/>
    </source>
</evidence>
<evidence type="ECO:0000256" key="10">
    <source>
        <dbReference type="ARBA" id="ARBA00033234"/>
    </source>
</evidence>
<reference evidence="11" key="1">
    <citation type="submission" date="2014-03" db="EMBL/GenBank/DDBJ databases">
        <title>The sialotranscriptome of Amblyomma triste, Amblyomma parvum and Amblyomma cajennense ticks, uncovered by 454-based RNA-seq.</title>
        <authorList>
            <person name="Garcia G.R."/>
            <person name="Gardinassi L.G."/>
            <person name="Ribeiro J.M."/>
            <person name="Anatriello E."/>
            <person name="Ferreira B.R."/>
            <person name="Moreira H.N."/>
            <person name="Mafra C."/>
            <person name="Olegario M.M."/>
            <person name="Szabo P.J."/>
            <person name="Miranda-Santos I.K."/>
            <person name="Maruyama S.R."/>
        </authorList>
    </citation>
    <scope>NUCLEOTIDE SEQUENCE</scope>
    <source>
        <strain evidence="11">Mato Grasso do Sul</strain>
        <tissue evidence="11">Salivary glands</tissue>
    </source>
</reference>
<comment type="subcellular location">
    <subcellularLocation>
        <location evidence="1">Nucleus</location>
    </subcellularLocation>
</comment>
<organism evidence="11">
    <name type="scientific">Amblyomma triste</name>
    <name type="common">Neotropical tick</name>
    <dbReference type="NCBI Taxonomy" id="251400"/>
    <lineage>
        <taxon>Eukaryota</taxon>
        <taxon>Metazoa</taxon>
        <taxon>Ecdysozoa</taxon>
        <taxon>Arthropoda</taxon>
        <taxon>Chelicerata</taxon>
        <taxon>Arachnida</taxon>
        <taxon>Acari</taxon>
        <taxon>Parasitiformes</taxon>
        <taxon>Ixodida</taxon>
        <taxon>Ixodoidea</taxon>
        <taxon>Ixodidae</taxon>
        <taxon>Amblyomminae</taxon>
        <taxon>Amblyomma</taxon>
    </lineage>
</organism>
<evidence type="ECO:0000313" key="11">
    <source>
        <dbReference type="EMBL" id="JAC29480.1"/>
    </source>
</evidence>
<dbReference type="PANTHER" id="PTHR28643:SF1">
    <property type="entry name" value="SWI5-DEPENDENT RECOMBINATION DNA REPAIR PROTEIN 1 HOMOLOG"/>
    <property type="match status" value="1"/>
</dbReference>
<evidence type="ECO:0000256" key="1">
    <source>
        <dbReference type="ARBA" id="ARBA00004123"/>
    </source>
</evidence>
<keyword evidence="6" id="KW-0175">Coiled coil</keyword>
<evidence type="ECO:0000256" key="6">
    <source>
        <dbReference type="ARBA" id="ARBA00023054"/>
    </source>
</evidence>
<comment type="similarity">
    <text evidence="2">Belongs to the SFR1/MEI5 family.</text>
</comment>
<dbReference type="InterPro" id="IPR018468">
    <property type="entry name" value="SFR1/Mei5"/>
</dbReference>
<evidence type="ECO:0000256" key="2">
    <source>
        <dbReference type="ARBA" id="ARBA00008729"/>
    </source>
</evidence>
<sequence length="116" mass="13210">MDKTPTLKPSVPRTEGSNVMENDPALLRKAIAEVQQEVTRKEGILRQLNIVKAHRKKNQEEPIDDLIDQWRSAAQQAILDLQQNMPDPKPGLKDILSQFQIENSAIGYDEDEDCFL</sequence>
<dbReference type="EMBL" id="GBBM01005938">
    <property type="protein sequence ID" value="JAC29480.1"/>
    <property type="molecule type" value="mRNA"/>
</dbReference>
<evidence type="ECO:0000256" key="5">
    <source>
        <dbReference type="ARBA" id="ARBA00023015"/>
    </source>
</evidence>
<dbReference type="Gene3D" id="6.10.140.1020">
    <property type="match status" value="1"/>
</dbReference>
<proteinExistence type="evidence at transcript level"/>
<dbReference type="PANTHER" id="PTHR28643">
    <property type="entry name" value="SWI5-DEPENDENT RECOMBINATION DNA REPAIR PROTEIN 1 HOMOLOG"/>
    <property type="match status" value="1"/>
</dbReference>
<keyword evidence="8" id="KW-0234">DNA repair</keyword>
<accession>A0A023G9X2</accession>
<keyword evidence="7" id="KW-0804">Transcription</keyword>